<gene>
    <name evidence="1" type="ORF">NEDG_00077</name>
</gene>
<dbReference type="GeneID" id="93646427"/>
<sequence length="670" mass="75020">MDGASGRSMVFELINIMRYSPPVTFPENTPHEVYTTIKQHIPVYLYDIYLTSQNVPICALLHPGMYQRVLKGWLKIGSRIRITKVVADMIAEIEVLSEPLDAVPVLRVKKELFAVLAAPVYNPKGFYIPLLNDDGYVKWDKRWEKVLKAYTPKEDDKLITPPDISKDLTTHTLSGLFQRAPRIKDTLGYTSTKKNLMKGRVLLKSKLFPLKDAFGATHTPFVFSFVFETSQGIAKVYVWGTCVWKFFCLREGDPVIIRGFKVKRSKGSLALGDRTISDTDTRYATIPEITINSAEPTGEIEILDESLLDEIVYDDAFTDKEFATVAGTVEYVSSLLRWKEAASHAKTQRVREFVYLRVAGTVIKLFSNGPTEDILGIHAGQYLEVRHLRKCTIGAVTFYISSLYTQFYPEECPHTNKDALILSATPKGLATEGGIGYLPLSFTTLEEHNQNSLCGLGPLYIQGASIPETSPNSAYLRKEQVYFGSEVEISALGEKTDGMYMDEIQRFIIKGDLLEVNSNTRGGNPSKDLCLVSYMETEHTLEDLAEHSFAQGPRNVRDVRDVHDDPSGVSERSRIDLDEDISFVDKNDQGVVLRIGQGGSFVDVHVFRNHLVSGSTFTSTVCDFLKVAKPKEGINAYLQKRIGEFVCCVVDAVRLDDTTVLYIGVTMLDL</sequence>
<dbReference type="OrthoDB" id="2194476at2759"/>
<dbReference type="InterPro" id="IPR031540">
    <property type="entry name" value="DUF5088"/>
</dbReference>
<evidence type="ECO:0000313" key="2">
    <source>
        <dbReference type="Proteomes" id="UP000185944"/>
    </source>
</evidence>
<dbReference type="VEuPathDB" id="MicrosporidiaDB:NEDG_00077"/>
<name>A0A177EKF1_9MICR</name>
<reference evidence="1 2" key="1">
    <citation type="submission" date="2016-02" db="EMBL/GenBank/DDBJ databases">
        <title>Discovery of a natural microsporidian pathogen with a broad tissue tropism in Caenorhabditis elegans.</title>
        <authorList>
            <person name="Luallen R.J."/>
            <person name="Reinke A.W."/>
            <person name="Tong L."/>
            <person name="Botts M.R."/>
            <person name="Felix M.-A."/>
            <person name="Troemel E.R."/>
        </authorList>
    </citation>
    <scope>NUCLEOTIDE SEQUENCE [LARGE SCALE GENOMIC DNA]</scope>
    <source>
        <strain evidence="1 2">JUm2807</strain>
    </source>
</reference>
<comment type="caution">
    <text evidence="1">The sequence shown here is derived from an EMBL/GenBank/DDBJ whole genome shotgun (WGS) entry which is preliminary data.</text>
</comment>
<dbReference type="RefSeq" id="XP_067545203.1">
    <property type="nucleotide sequence ID" value="XM_067687495.1"/>
</dbReference>
<accession>A0A177EKF1</accession>
<dbReference type="AlphaFoldDB" id="A0A177EKF1"/>
<proteinExistence type="predicted"/>
<organism evidence="1 2">
    <name type="scientific">Nematocida displodere</name>
    <dbReference type="NCBI Taxonomy" id="1805483"/>
    <lineage>
        <taxon>Eukaryota</taxon>
        <taxon>Fungi</taxon>
        <taxon>Fungi incertae sedis</taxon>
        <taxon>Microsporidia</taxon>
        <taxon>Nematocida</taxon>
    </lineage>
</organism>
<evidence type="ECO:0000313" key="1">
    <source>
        <dbReference type="EMBL" id="OAG31602.1"/>
    </source>
</evidence>
<protein>
    <submittedName>
        <fullName evidence="1">Uncharacterized protein</fullName>
    </submittedName>
</protein>
<dbReference type="Proteomes" id="UP000185944">
    <property type="component" value="Unassembled WGS sequence"/>
</dbReference>
<keyword evidence="2" id="KW-1185">Reference proteome</keyword>
<dbReference type="Pfam" id="PF17008">
    <property type="entry name" value="DUF5088"/>
    <property type="match status" value="1"/>
</dbReference>
<dbReference type="EMBL" id="LTDL01000014">
    <property type="protein sequence ID" value="OAG31602.1"/>
    <property type="molecule type" value="Genomic_DNA"/>
</dbReference>